<dbReference type="CTD" id="9803983"/>
<evidence type="ECO:0000313" key="2">
    <source>
        <dbReference type="EMBL" id="KAF1766797.1"/>
    </source>
</evidence>
<dbReference type="Proteomes" id="UP000483820">
    <property type="component" value="Chromosome II"/>
</dbReference>
<dbReference type="RefSeq" id="XP_003110055.2">
    <property type="nucleotide sequence ID" value="XM_003110007.2"/>
</dbReference>
<gene>
    <name evidence="2" type="ORF">GCK72_006755</name>
</gene>
<evidence type="ECO:0000256" key="1">
    <source>
        <dbReference type="SAM" id="MobiDB-lite"/>
    </source>
</evidence>
<dbReference type="GO" id="GO:0005634">
    <property type="term" value="C:nucleus"/>
    <property type="evidence" value="ECO:0007669"/>
    <property type="project" value="TreeGrafter"/>
</dbReference>
<accession>A0A6A5HJL5</accession>
<proteinExistence type="predicted"/>
<dbReference type="AlphaFoldDB" id="A0A6A5HJL5"/>
<dbReference type="InterPro" id="IPR005020">
    <property type="entry name" value="LIN-8"/>
</dbReference>
<dbReference type="PANTHER" id="PTHR32020">
    <property type="entry name" value="LIN-8 DOMAIN CONTAINING-RELATED"/>
    <property type="match status" value="1"/>
</dbReference>
<reference evidence="2 3" key="1">
    <citation type="submission" date="2019-12" db="EMBL/GenBank/DDBJ databases">
        <title>Chromosome-level assembly of the Caenorhabditis remanei genome.</title>
        <authorList>
            <person name="Teterina A.A."/>
            <person name="Willis J.H."/>
            <person name="Phillips P.C."/>
        </authorList>
    </citation>
    <scope>NUCLEOTIDE SEQUENCE [LARGE SCALE GENOMIC DNA]</scope>
    <source>
        <strain evidence="2 3">PX506</strain>
        <tissue evidence="2">Whole organism</tissue>
    </source>
</reference>
<comment type="caution">
    <text evidence="2">The sequence shown here is derived from an EMBL/GenBank/DDBJ whole genome shotgun (WGS) entry which is preliminary data.</text>
</comment>
<sequence length="339" mass="39031">MSHGSSSTPPIAYHKLPPLLPLPTLPGPDPSRKLDFKDYLELLKVPGYQFDEVDQSNEVMKKVVLSEIEKRPEVWSSRKGSSIQKTFPMIAVATFKRTGVLLSVPSIKSIYKCAKDNLRNRLRIAICRHKLSPEAVEKYMWRWDFYGFIRFYREHTQHWEAELYKEMAGGNTGYVEEEPKRKQQKFDPEEIDFGITVEEEPYEDFDLIYDEKPLVEQSPYPQDHSDLMSYFQSGLQSANTSNFLEKINSAASTSQKETNNGMSGTDCDSSSTVIPPSALNDFSEELKQIAYQANRIAREQPESIKILRRTLFDVVLAFDDKKYKSAGELYRELAEKNPR</sequence>
<evidence type="ECO:0000313" key="3">
    <source>
        <dbReference type="Proteomes" id="UP000483820"/>
    </source>
</evidence>
<name>A0A6A5HJL5_CAERE</name>
<dbReference type="EMBL" id="WUAV01000002">
    <property type="protein sequence ID" value="KAF1766797.1"/>
    <property type="molecule type" value="Genomic_DNA"/>
</dbReference>
<protein>
    <submittedName>
        <fullName evidence="2">Uncharacterized protein</fullName>
    </submittedName>
</protein>
<dbReference type="Pfam" id="PF03353">
    <property type="entry name" value="Lin-8"/>
    <property type="match status" value="1"/>
</dbReference>
<dbReference type="GeneID" id="9803983"/>
<organism evidence="2 3">
    <name type="scientific">Caenorhabditis remanei</name>
    <name type="common">Caenorhabditis vulgaris</name>
    <dbReference type="NCBI Taxonomy" id="31234"/>
    <lineage>
        <taxon>Eukaryota</taxon>
        <taxon>Metazoa</taxon>
        <taxon>Ecdysozoa</taxon>
        <taxon>Nematoda</taxon>
        <taxon>Chromadorea</taxon>
        <taxon>Rhabditida</taxon>
        <taxon>Rhabditina</taxon>
        <taxon>Rhabditomorpha</taxon>
        <taxon>Rhabditoidea</taxon>
        <taxon>Rhabditidae</taxon>
        <taxon>Peloderinae</taxon>
        <taxon>Caenorhabditis</taxon>
    </lineage>
</organism>
<feature type="region of interest" description="Disordered" evidence="1">
    <location>
        <begin position="251"/>
        <end position="271"/>
    </location>
</feature>
<dbReference type="KEGG" id="crq:GCK72_006755"/>
<dbReference type="PANTHER" id="PTHR32020:SF3">
    <property type="entry name" value="ARID DOMAIN-CONTAINING PROTEIN-RELATED"/>
    <property type="match status" value="1"/>
</dbReference>